<dbReference type="EMBL" id="BARW01009480">
    <property type="protein sequence ID" value="GAI80985.1"/>
    <property type="molecule type" value="Genomic_DNA"/>
</dbReference>
<evidence type="ECO:0000313" key="1">
    <source>
        <dbReference type="EMBL" id="GAI80985.1"/>
    </source>
</evidence>
<sequence length="29" mass="3275">FGDFRDVEDGILSIVNCGQHPPYFFGTSR</sequence>
<dbReference type="AlphaFoldDB" id="X1T072"/>
<reference evidence="1" key="1">
    <citation type="journal article" date="2014" name="Front. Microbiol.">
        <title>High frequency of phylogenetically diverse reductive dehalogenase-homologous genes in deep subseafloor sedimentary metagenomes.</title>
        <authorList>
            <person name="Kawai M."/>
            <person name="Futagami T."/>
            <person name="Toyoda A."/>
            <person name="Takaki Y."/>
            <person name="Nishi S."/>
            <person name="Hori S."/>
            <person name="Arai W."/>
            <person name="Tsubouchi T."/>
            <person name="Morono Y."/>
            <person name="Uchiyama I."/>
            <person name="Ito T."/>
            <person name="Fujiyama A."/>
            <person name="Inagaki F."/>
            <person name="Takami H."/>
        </authorList>
    </citation>
    <scope>NUCLEOTIDE SEQUENCE</scope>
    <source>
        <strain evidence="1">Expedition CK06-06</strain>
    </source>
</reference>
<protein>
    <submittedName>
        <fullName evidence="1">Uncharacterized protein</fullName>
    </submittedName>
</protein>
<accession>X1T072</accession>
<organism evidence="1">
    <name type="scientific">marine sediment metagenome</name>
    <dbReference type="NCBI Taxonomy" id="412755"/>
    <lineage>
        <taxon>unclassified sequences</taxon>
        <taxon>metagenomes</taxon>
        <taxon>ecological metagenomes</taxon>
    </lineage>
</organism>
<proteinExistence type="predicted"/>
<feature type="non-terminal residue" evidence="1">
    <location>
        <position position="1"/>
    </location>
</feature>
<gene>
    <name evidence="1" type="ORF">S12H4_19053</name>
</gene>
<comment type="caution">
    <text evidence="1">The sequence shown here is derived from an EMBL/GenBank/DDBJ whole genome shotgun (WGS) entry which is preliminary data.</text>
</comment>
<name>X1T072_9ZZZZ</name>